<evidence type="ECO:0000313" key="4">
    <source>
        <dbReference type="EMBL" id="HEM66932.1"/>
    </source>
</evidence>
<protein>
    <recommendedName>
        <fullName evidence="3">Glycoside hydrolase family 57 N-terminal domain-containing protein</fullName>
    </recommendedName>
</protein>
<dbReference type="InterPro" id="IPR004300">
    <property type="entry name" value="Glyco_hydro_57_N"/>
</dbReference>
<dbReference type="Pfam" id="PF03065">
    <property type="entry name" value="Glyco_hydro_57"/>
    <property type="match status" value="1"/>
</dbReference>
<feature type="domain" description="Glycoside hydrolase family 57 N-terminal" evidence="3">
    <location>
        <begin position="114"/>
        <end position="416"/>
    </location>
</feature>
<dbReference type="EMBL" id="DSEU01000038">
    <property type="protein sequence ID" value="HEM66932.1"/>
    <property type="molecule type" value="Genomic_DNA"/>
</dbReference>
<dbReference type="GO" id="GO:0005975">
    <property type="term" value="P:carbohydrate metabolic process"/>
    <property type="evidence" value="ECO:0007669"/>
    <property type="project" value="InterPro"/>
</dbReference>
<keyword evidence="2" id="KW-0119">Carbohydrate metabolism</keyword>
<dbReference type="Gene3D" id="3.20.110.20">
    <property type="match status" value="1"/>
</dbReference>
<dbReference type="CDD" id="cd10796">
    <property type="entry name" value="GH57N_APU"/>
    <property type="match status" value="1"/>
</dbReference>
<comment type="caution">
    <text evidence="4">The sequence shown here is derived from an EMBL/GenBank/DDBJ whole genome shotgun (WGS) entry which is preliminary data.</text>
</comment>
<evidence type="ECO:0000259" key="3">
    <source>
        <dbReference type="Pfam" id="PF03065"/>
    </source>
</evidence>
<proteinExistence type="inferred from homology"/>
<dbReference type="AlphaFoldDB" id="A0A7J2U417"/>
<sequence>MEIAIVPDSAIYLQKDLAKVDVVVHKDVICADTVISLTATAVIDVAEKSVFSESKTVKSDESEVFTQFSFEIPSADADQYLLTLVAKAQGCGESDQEKLVLPVFSTAKNLVNLVIVWHNHQPPNYTPDGRFFADYPFKWVWYNLFEPYVSGGPYYVHALIYRKFPKVKTTIHLSPSLLAQWMMGMERGYVLESGDVVSATDRRIELVRHTLEEYKSLVSQGTIEVMSSVYAHTILGYILYKFDMVEVVRDELEMGLQITKNAIGVKPYGVWTPEMAWHNRLVEIYSDLGIEYTVLCGKSHFARALGNKNSIYEPYEAIYNGKSLRILFRDQVLSDLIGFRNNFATRVEALKAALDTMLQIMSRRGFVTIALDGENWMIFSKYPKNTYPFFEQLYKYINVLQEKGFVKSMTGHEASELCKDRCKRIFYIPINSWVNGFHKWDGELDEQRYMWMEVEKAYHRLKLYKHVFGNSDKNIREAYWALYHAIDSDYWWTEFWNPRAIKMWLSEIHKALDRALSHL</sequence>
<gene>
    <name evidence="4" type="ORF">ENO26_05105</name>
</gene>
<accession>A0A7J2U417</accession>
<dbReference type="GO" id="GO:0003824">
    <property type="term" value="F:catalytic activity"/>
    <property type="evidence" value="ECO:0007669"/>
    <property type="project" value="InterPro"/>
</dbReference>
<dbReference type="PANTHER" id="PTHR36306">
    <property type="entry name" value="ALPHA-AMYLASE-RELATED-RELATED"/>
    <property type="match status" value="1"/>
</dbReference>
<evidence type="ECO:0000256" key="2">
    <source>
        <dbReference type="ARBA" id="ARBA00023277"/>
    </source>
</evidence>
<reference evidence="4" key="1">
    <citation type="journal article" date="2020" name="mSystems">
        <title>Genome- and Community-Level Interaction Insights into Carbon Utilization and Element Cycling Functions of Hydrothermarchaeota in Hydrothermal Sediment.</title>
        <authorList>
            <person name="Zhou Z."/>
            <person name="Liu Y."/>
            <person name="Xu W."/>
            <person name="Pan J."/>
            <person name="Luo Z.H."/>
            <person name="Li M."/>
        </authorList>
    </citation>
    <scope>NUCLEOTIDE SEQUENCE [LARGE SCALE GENOMIC DNA]</scope>
    <source>
        <strain evidence="4">SpSt-125</strain>
    </source>
</reference>
<dbReference type="SUPFAM" id="SSF88713">
    <property type="entry name" value="Glycoside hydrolase/deacetylase"/>
    <property type="match status" value="1"/>
</dbReference>
<dbReference type="InterPro" id="IPR011330">
    <property type="entry name" value="Glyco_hydro/deAcase_b/a-brl"/>
</dbReference>
<evidence type="ECO:0000256" key="1">
    <source>
        <dbReference type="ARBA" id="ARBA00006821"/>
    </source>
</evidence>
<organism evidence="4">
    <name type="scientific">Ignisphaera aggregans</name>
    <dbReference type="NCBI Taxonomy" id="334771"/>
    <lineage>
        <taxon>Archaea</taxon>
        <taxon>Thermoproteota</taxon>
        <taxon>Thermoprotei</taxon>
        <taxon>Desulfurococcales</taxon>
        <taxon>Desulfurococcaceae</taxon>
        <taxon>Ignisphaera</taxon>
    </lineage>
</organism>
<dbReference type="PANTHER" id="PTHR36306:SF1">
    <property type="entry name" value="ALPHA-AMYLASE-RELATED"/>
    <property type="match status" value="1"/>
</dbReference>
<name>A0A7J2U417_9CREN</name>
<comment type="similarity">
    <text evidence="1">Belongs to the glycosyl hydrolase 57 family.</text>
</comment>
<dbReference type="InterPro" id="IPR052046">
    <property type="entry name" value="GH57_Enzymes"/>
</dbReference>